<dbReference type="InterPro" id="IPR038750">
    <property type="entry name" value="YczE/YyaS-like"/>
</dbReference>
<evidence type="ECO:0000313" key="3">
    <source>
        <dbReference type="Proteomes" id="UP000182569"/>
    </source>
</evidence>
<accession>A0A1J0GG22</accession>
<evidence type="ECO:0000256" key="1">
    <source>
        <dbReference type="SAM" id="Phobius"/>
    </source>
</evidence>
<dbReference type="RefSeq" id="WP_071612530.1">
    <property type="nucleotide sequence ID" value="NZ_CP015756.1"/>
</dbReference>
<dbReference type="Proteomes" id="UP000182569">
    <property type="component" value="Chromosome"/>
</dbReference>
<dbReference type="InterPro" id="IPR027417">
    <property type="entry name" value="P-loop_NTPase"/>
</dbReference>
<dbReference type="PANTHER" id="PTHR40078">
    <property type="entry name" value="INTEGRAL MEMBRANE PROTEIN-RELATED"/>
    <property type="match status" value="1"/>
</dbReference>
<proteinExistence type="predicted"/>
<keyword evidence="3" id="KW-1185">Reference proteome</keyword>
<gene>
    <name evidence="2" type="ORF">A7L45_09250</name>
</gene>
<keyword evidence="1" id="KW-1133">Transmembrane helix</keyword>
<evidence type="ECO:0000313" key="2">
    <source>
        <dbReference type="EMBL" id="APC40239.1"/>
    </source>
</evidence>
<dbReference type="Gene3D" id="3.40.50.300">
    <property type="entry name" value="P-loop containing nucleotide triphosphate hydrolases"/>
    <property type="match status" value="1"/>
</dbReference>
<dbReference type="STRING" id="1552.A7L45_09250"/>
<dbReference type="SUPFAM" id="SSF52540">
    <property type="entry name" value="P-loop containing nucleoside triphosphate hydrolases"/>
    <property type="match status" value="1"/>
</dbReference>
<name>A0A1J0GG22_9CLOT</name>
<organism evidence="2 3">
    <name type="scientific">Clostridium estertheticum subsp. estertheticum</name>
    <dbReference type="NCBI Taxonomy" id="1552"/>
    <lineage>
        <taxon>Bacteria</taxon>
        <taxon>Bacillati</taxon>
        <taxon>Bacillota</taxon>
        <taxon>Clostridia</taxon>
        <taxon>Eubacteriales</taxon>
        <taxon>Clostridiaceae</taxon>
        <taxon>Clostridium</taxon>
    </lineage>
</organism>
<dbReference type="Pfam" id="PF13189">
    <property type="entry name" value="Cytidylate_kin2"/>
    <property type="match status" value="1"/>
</dbReference>
<keyword evidence="1" id="KW-0812">Transmembrane</keyword>
<feature type="transmembrane region" description="Helical" evidence="1">
    <location>
        <begin position="115"/>
        <end position="138"/>
    </location>
</feature>
<dbReference type="AlphaFoldDB" id="A0A1J0GG22"/>
<feature type="transmembrane region" description="Helical" evidence="1">
    <location>
        <begin position="159"/>
        <end position="177"/>
    </location>
</feature>
<feature type="transmembrane region" description="Helical" evidence="1">
    <location>
        <begin position="52"/>
        <end position="71"/>
    </location>
</feature>
<sequence length="433" mass="48442">MSIREIVKRYLFFILGLFMMAVGVVLSTRSNLGTSPISCVPYVLSLGLPMTIGQFTFLMNLLFIIFQILLLRKQFKSIQLLQVVVAFLFAYFTDFTMGLLSWVNVTSYPAQVGLFVLSCLILALGVSMEVTADVVMMAGEGVVSAISIVTKKEFGKLKVAFDVTLVICGFLFSFILFHRLNGIREGTVLAALLVGTLVRLINKRLSFMDAVFKGNSITVNTSQVLTTAQEIHPLVVTISREYGSGGRDIGKKIAADLGISFYDTQLLKTAAEETGLSEKFIAENDQFVPNLLLNQLLSQGYAFSKKEKDPLNAIYESEKRAIMKLANTESCVIMEHCSDSILADFKGSFHVFIHADKANRMKRIQYEYGISEENVEETLHKTDRARETYYQIYAERKWGRIKNYDLTVNSAVFGLDKTTELIEEAIKGKEANK</sequence>
<reference evidence="3" key="1">
    <citation type="journal article" date="2016" name="Front. Microbiol.">
        <title>Complete Genome Sequence of Clostridium estertheticum DSM 8809, a Microbe Identified in Spoiled Vacuum Packed Beef.</title>
        <authorList>
            <person name="Yu Z."/>
            <person name="Gunn L."/>
            <person name="Brennan E."/>
            <person name="Reid R."/>
            <person name="Wall P.G."/>
            <person name="Gaora O.P."/>
            <person name="Hurley D."/>
            <person name="Bolton D."/>
            <person name="Fanning S."/>
        </authorList>
    </citation>
    <scope>NUCLEOTIDE SEQUENCE [LARGE SCALE GENOMIC DNA]</scope>
    <source>
        <strain evidence="3">DSM 8809</strain>
    </source>
</reference>
<dbReference type="EMBL" id="CP015756">
    <property type="protein sequence ID" value="APC40239.1"/>
    <property type="molecule type" value="Genomic_DNA"/>
</dbReference>
<protein>
    <recommendedName>
        <fullName evidence="4">Cytidylate kinase family protein</fullName>
    </recommendedName>
</protein>
<keyword evidence="1" id="KW-0472">Membrane</keyword>
<dbReference type="KEGG" id="ceu:A7L45_09250"/>
<dbReference type="OrthoDB" id="9781180at2"/>
<feature type="transmembrane region" description="Helical" evidence="1">
    <location>
        <begin position="12"/>
        <end position="32"/>
    </location>
</feature>
<dbReference type="PANTHER" id="PTHR40078:SF1">
    <property type="entry name" value="INTEGRAL MEMBRANE PROTEIN"/>
    <property type="match status" value="1"/>
</dbReference>
<evidence type="ECO:0008006" key="4">
    <source>
        <dbReference type="Google" id="ProtNLM"/>
    </source>
</evidence>
<feature type="transmembrane region" description="Helical" evidence="1">
    <location>
        <begin position="83"/>
        <end position="103"/>
    </location>
</feature>
<dbReference type="Pfam" id="PF19700">
    <property type="entry name" value="DUF6198"/>
    <property type="match status" value="1"/>
</dbReference>